<proteinExistence type="predicted"/>
<dbReference type="SUPFAM" id="SSF48317">
    <property type="entry name" value="Acid phosphatase/Vanadium-dependent haloperoxidase"/>
    <property type="match status" value="1"/>
</dbReference>
<dbReference type="Pfam" id="PF01569">
    <property type="entry name" value="PAP2"/>
    <property type="match status" value="1"/>
</dbReference>
<evidence type="ECO:0000313" key="3">
    <source>
        <dbReference type="EMBL" id="AFU67609.1"/>
    </source>
</evidence>
<feature type="transmembrane region" description="Helical" evidence="1">
    <location>
        <begin position="57"/>
        <end position="75"/>
    </location>
</feature>
<accession>K4IB10</accession>
<name>K4IB10_PSYTT</name>
<reference evidence="3" key="1">
    <citation type="submission" date="2006-03" db="EMBL/GenBank/DDBJ databases">
        <authorList>
            <person name="Bowman J."/>
            <person name="Ferriera S."/>
            <person name="Johnson J."/>
            <person name="Kravitz S."/>
            <person name="Halpern A."/>
            <person name="Remington K."/>
            <person name="Beeson K."/>
            <person name="Tran B."/>
            <person name="Rogers Y.-H."/>
            <person name="Friedman R."/>
            <person name="Venter J.C."/>
        </authorList>
    </citation>
    <scope>NUCLEOTIDE SEQUENCE [LARGE SCALE GENOMIC DNA]</scope>
    <source>
        <strain evidence="3">ATCC 700755</strain>
    </source>
</reference>
<feature type="transmembrane region" description="Helical" evidence="1">
    <location>
        <begin position="159"/>
        <end position="177"/>
    </location>
</feature>
<dbReference type="PANTHER" id="PTHR14969">
    <property type="entry name" value="SPHINGOSINE-1-PHOSPHATE PHOSPHOHYDROLASE"/>
    <property type="match status" value="1"/>
</dbReference>
<feature type="transmembrane region" description="Helical" evidence="1">
    <location>
        <begin position="108"/>
        <end position="127"/>
    </location>
</feature>
<dbReference type="HOGENOM" id="CLU_072573_10_0_10"/>
<dbReference type="PANTHER" id="PTHR14969:SF13">
    <property type="entry name" value="AT30094P"/>
    <property type="match status" value="1"/>
</dbReference>
<organism evidence="3 4">
    <name type="scientific">Psychroflexus torquis (strain ATCC 700755 / CIP 106069 / ACAM 623)</name>
    <dbReference type="NCBI Taxonomy" id="313595"/>
    <lineage>
        <taxon>Bacteria</taxon>
        <taxon>Pseudomonadati</taxon>
        <taxon>Bacteroidota</taxon>
        <taxon>Flavobacteriia</taxon>
        <taxon>Flavobacteriales</taxon>
        <taxon>Flavobacteriaceae</taxon>
        <taxon>Psychroflexus</taxon>
    </lineage>
</organism>
<feature type="transmembrane region" description="Helical" evidence="1">
    <location>
        <begin position="27"/>
        <end position="50"/>
    </location>
</feature>
<dbReference type="Gene3D" id="1.20.144.10">
    <property type="entry name" value="Phosphatidic acid phosphatase type 2/haloperoxidase"/>
    <property type="match status" value="1"/>
</dbReference>
<protein>
    <submittedName>
        <fullName evidence="3">Membrane-associated phospholipid phosphatase, putative</fullName>
    </submittedName>
</protein>
<dbReference type="STRING" id="313595.P700755_000589"/>
<feature type="domain" description="Phosphatidic acid phosphatase type 2/haloperoxidase" evidence="2">
    <location>
        <begin position="59"/>
        <end position="174"/>
    </location>
</feature>
<reference evidence="3" key="2">
    <citation type="submission" date="2012-09" db="EMBL/GenBank/DDBJ databases">
        <title>The complete sequence of Psychroflexus torquis an extreme psychrophile from sea-ice that is stimulated by light.</title>
        <authorList>
            <person name="Feng S."/>
            <person name="Powell S.M."/>
            <person name="Bowman J.P."/>
        </authorList>
    </citation>
    <scope>NUCLEOTIDE SEQUENCE [LARGE SCALE GENOMIC DNA]</scope>
    <source>
        <strain evidence="3">ATCC 700755</strain>
    </source>
</reference>
<evidence type="ECO:0000313" key="4">
    <source>
        <dbReference type="Proteomes" id="UP000008514"/>
    </source>
</evidence>
<dbReference type="OrthoDB" id="9789113at2"/>
<keyword evidence="4" id="KW-1185">Reference proteome</keyword>
<dbReference type="InterPro" id="IPR000326">
    <property type="entry name" value="PAP2/HPO"/>
</dbReference>
<keyword evidence="1" id="KW-0472">Membrane</keyword>
<gene>
    <name evidence="3" type="ordered locus">P700755_000589</name>
</gene>
<feature type="transmembrane region" description="Helical" evidence="1">
    <location>
        <begin position="134"/>
        <end position="153"/>
    </location>
</feature>
<dbReference type="AlphaFoldDB" id="K4IB10"/>
<dbReference type="EMBL" id="CP003879">
    <property type="protein sequence ID" value="AFU67609.1"/>
    <property type="molecule type" value="Genomic_DNA"/>
</dbReference>
<dbReference type="eggNOG" id="COG0671">
    <property type="taxonomic scope" value="Bacteria"/>
</dbReference>
<sequence>MEINPVKWDWELMVFLNNLSPDVLNPFWSFVTYTRHWIPFLIFLMALFFYKSPSKKGVLGLSIVLACSGLTHLITDFTKSLVMRSRPNTVEALSEVIKVLYEPSHSSFFSGHASTSFAATVFIFLSLKSNYRYLGLIFIWPILFSSSRIFVGVHFPSDIIVGGVVGTILAILFYELYNFLLYKLVHVGN</sequence>
<dbReference type="InterPro" id="IPR036938">
    <property type="entry name" value="PAP2/HPO_sf"/>
</dbReference>
<dbReference type="Proteomes" id="UP000008514">
    <property type="component" value="Chromosome"/>
</dbReference>
<dbReference type="KEGG" id="ptq:P700755_000589"/>
<dbReference type="SMART" id="SM00014">
    <property type="entry name" value="acidPPc"/>
    <property type="match status" value="1"/>
</dbReference>
<keyword evidence="1" id="KW-0812">Transmembrane</keyword>
<keyword evidence="1" id="KW-1133">Transmembrane helix</keyword>
<evidence type="ECO:0000256" key="1">
    <source>
        <dbReference type="SAM" id="Phobius"/>
    </source>
</evidence>
<dbReference type="RefSeq" id="WP_015023226.1">
    <property type="nucleotide sequence ID" value="NC_018721.1"/>
</dbReference>
<evidence type="ECO:0000259" key="2">
    <source>
        <dbReference type="SMART" id="SM00014"/>
    </source>
</evidence>